<reference evidence="2" key="1">
    <citation type="submission" date="2021-01" db="EMBL/GenBank/DDBJ databases">
        <authorList>
            <person name="Li R."/>
            <person name="Bekaert M."/>
        </authorList>
    </citation>
    <scope>NUCLEOTIDE SEQUENCE</scope>
    <source>
        <strain evidence="2">Farmed</strain>
    </source>
</reference>
<comment type="caution">
    <text evidence="2">The sequence shown here is derived from an EMBL/GenBank/DDBJ whole genome shotgun (WGS) entry which is preliminary data.</text>
</comment>
<feature type="coiled-coil region" evidence="1">
    <location>
        <begin position="109"/>
        <end position="191"/>
    </location>
</feature>
<proteinExistence type="predicted"/>
<evidence type="ECO:0000313" key="2">
    <source>
        <dbReference type="EMBL" id="CAE1168684.1"/>
    </source>
</evidence>
<dbReference type="Proteomes" id="UP000597762">
    <property type="component" value="Unassembled WGS sequence"/>
</dbReference>
<keyword evidence="3" id="KW-1185">Reference proteome</keyword>
<keyword evidence="1" id="KW-0175">Coiled coil</keyword>
<evidence type="ECO:0000313" key="3">
    <source>
        <dbReference type="Proteomes" id="UP000597762"/>
    </source>
</evidence>
<gene>
    <name evidence="2" type="ORF">SPHA_10168</name>
</gene>
<organism evidence="2 3">
    <name type="scientific">Acanthosepion pharaonis</name>
    <name type="common">Pharaoh cuttlefish</name>
    <name type="synonym">Sepia pharaonis</name>
    <dbReference type="NCBI Taxonomy" id="158019"/>
    <lineage>
        <taxon>Eukaryota</taxon>
        <taxon>Metazoa</taxon>
        <taxon>Spiralia</taxon>
        <taxon>Lophotrochozoa</taxon>
        <taxon>Mollusca</taxon>
        <taxon>Cephalopoda</taxon>
        <taxon>Coleoidea</taxon>
        <taxon>Decapodiformes</taxon>
        <taxon>Sepiida</taxon>
        <taxon>Sepiina</taxon>
        <taxon>Sepiidae</taxon>
        <taxon>Acanthosepion</taxon>
    </lineage>
</organism>
<dbReference type="AlphaFoldDB" id="A0A812B3W3"/>
<protein>
    <submittedName>
        <fullName evidence="2">Uncharacterized protein</fullName>
    </submittedName>
</protein>
<accession>A0A812B3W3</accession>
<sequence>MDHCDRGDEVQLANKSKRLLWQPEYPMNPLENFVSGKSSQEATFCSLPLSDTGSKTKQIGISEETYYNILAQLCHTKSVLNILKKTTSKPLMIESWTQTHAPAESTDIVNELKQNCQDLQTRLEKQKLESESLRQENLDLKKRPDRREGLNQVQSEKKIAQENEKKSLAKLKREKELHENTEKKLLEAKNQNIVPAKNNPCFTRCSPKVYAGRILHDLVVDCEEEEEEEEEDIQPFKQCERCHKYFSTNEELEYHHGICQEME</sequence>
<name>A0A812B3W3_ACAPH</name>
<evidence type="ECO:0000256" key="1">
    <source>
        <dbReference type="SAM" id="Coils"/>
    </source>
</evidence>
<dbReference type="EMBL" id="CAHIKZ030000328">
    <property type="protein sequence ID" value="CAE1168684.1"/>
    <property type="molecule type" value="Genomic_DNA"/>
</dbReference>